<dbReference type="PANTHER" id="PTHR47659">
    <property type="entry name" value="ZN(II)2CYS6 TRANSCRIPTION FACTOR (EUROFUNG)-RELATED"/>
    <property type="match status" value="1"/>
</dbReference>
<evidence type="ECO:0000256" key="6">
    <source>
        <dbReference type="ARBA" id="ARBA00023015"/>
    </source>
</evidence>
<accession>A0A6A6V6H8</accession>
<feature type="region of interest" description="Disordered" evidence="10">
    <location>
        <begin position="123"/>
        <end position="163"/>
    </location>
</feature>
<evidence type="ECO:0000259" key="11">
    <source>
        <dbReference type="SMART" id="SM00066"/>
    </source>
</evidence>
<gene>
    <name evidence="12" type="ORF">M011DRAFT_460217</name>
</gene>
<dbReference type="InterPro" id="IPR001138">
    <property type="entry name" value="Zn2Cys6_DnaBD"/>
</dbReference>
<dbReference type="AlphaFoldDB" id="A0A6A6V6H8"/>
<evidence type="ECO:0000256" key="4">
    <source>
        <dbReference type="ARBA" id="ARBA00022723"/>
    </source>
</evidence>
<name>A0A6A6V6H8_9PLEO</name>
<evidence type="ECO:0000256" key="3">
    <source>
        <dbReference type="ARBA" id="ARBA00022432"/>
    </source>
</evidence>
<keyword evidence="4" id="KW-0479">Metal-binding</keyword>
<keyword evidence="5" id="KW-0862">Zinc</keyword>
<comment type="similarity">
    <text evidence="2">Belongs to the ERT1/acuK family.</text>
</comment>
<feature type="compositionally biased region" description="Polar residues" evidence="10">
    <location>
        <begin position="41"/>
        <end position="52"/>
    </location>
</feature>
<dbReference type="GO" id="GO:0005634">
    <property type="term" value="C:nucleus"/>
    <property type="evidence" value="ECO:0007669"/>
    <property type="project" value="UniProtKB-SubCell"/>
</dbReference>
<dbReference type="PANTHER" id="PTHR47659:SF1">
    <property type="entry name" value="TRANSCRIPTION ACTIVATOR OF GLUCONEOGENESIS ERT1"/>
    <property type="match status" value="1"/>
</dbReference>
<evidence type="ECO:0000313" key="12">
    <source>
        <dbReference type="EMBL" id="KAF2745324.1"/>
    </source>
</evidence>
<dbReference type="Gene3D" id="4.10.240.10">
    <property type="entry name" value="Zn(2)-C6 fungal-type DNA-binding domain"/>
    <property type="match status" value="1"/>
</dbReference>
<feature type="region of interest" description="Disordered" evidence="10">
    <location>
        <begin position="395"/>
        <end position="420"/>
    </location>
</feature>
<comment type="subcellular location">
    <subcellularLocation>
        <location evidence="1">Nucleus</location>
    </subcellularLocation>
</comment>
<dbReference type="InterPro" id="IPR050335">
    <property type="entry name" value="ERT1_acuK_gluconeogen_tf"/>
</dbReference>
<feature type="compositionally biased region" description="Polar residues" evidence="10">
    <location>
        <begin position="144"/>
        <end position="163"/>
    </location>
</feature>
<evidence type="ECO:0000256" key="1">
    <source>
        <dbReference type="ARBA" id="ARBA00004123"/>
    </source>
</evidence>
<keyword evidence="7" id="KW-0238">DNA-binding</keyword>
<dbReference type="GO" id="GO:0000981">
    <property type="term" value="F:DNA-binding transcription factor activity, RNA polymerase II-specific"/>
    <property type="evidence" value="ECO:0007669"/>
    <property type="project" value="InterPro"/>
</dbReference>
<dbReference type="InterPro" id="IPR036864">
    <property type="entry name" value="Zn2-C6_fun-type_DNA-bd_sf"/>
</dbReference>
<dbReference type="InterPro" id="IPR056751">
    <property type="entry name" value="PAS_13"/>
</dbReference>
<dbReference type="CDD" id="cd00067">
    <property type="entry name" value="GAL4"/>
    <property type="match status" value="1"/>
</dbReference>
<dbReference type="GO" id="GO:0008270">
    <property type="term" value="F:zinc ion binding"/>
    <property type="evidence" value="ECO:0007669"/>
    <property type="project" value="InterPro"/>
</dbReference>
<evidence type="ECO:0000256" key="2">
    <source>
        <dbReference type="ARBA" id="ARBA00010855"/>
    </source>
</evidence>
<reference evidence="12" key="1">
    <citation type="journal article" date="2020" name="Stud. Mycol.">
        <title>101 Dothideomycetes genomes: a test case for predicting lifestyles and emergence of pathogens.</title>
        <authorList>
            <person name="Haridas S."/>
            <person name="Albert R."/>
            <person name="Binder M."/>
            <person name="Bloem J."/>
            <person name="Labutti K."/>
            <person name="Salamov A."/>
            <person name="Andreopoulos B."/>
            <person name="Baker S."/>
            <person name="Barry K."/>
            <person name="Bills G."/>
            <person name="Bluhm B."/>
            <person name="Cannon C."/>
            <person name="Castanera R."/>
            <person name="Culley D."/>
            <person name="Daum C."/>
            <person name="Ezra D."/>
            <person name="Gonzalez J."/>
            <person name="Henrissat B."/>
            <person name="Kuo A."/>
            <person name="Liang C."/>
            <person name="Lipzen A."/>
            <person name="Lutzoni F."/>
            <person name="Magnuson J."/>
            <person name="Mondo S."/>
            <person name="Nolan M."/>
            <person name="Ohm R."/>
            <person name="Pangilinan J."/>
            <person name="Park H.-J."/>
            <person name="Ramirez L."/>
            <person name="Alfaro M."/>
            <person name="Sun H."/>
            <person name="Tritt A."/>
            <person name="Yoshinaga Y."/>
            <person name="Zwiers L.-H."/>
            <person name="Turgeon B."/>
            <person name="Goodwin S."/>
            <person name="Spatafora J."/>
            <person name="Crous P."/>
            <person name="Grigoriev I."/>
        </authorList>
    </citation>
    <scope>NUCLEOTIDE SEQUENCE</scope>
    <source>
        <strain evidence="12">CBS 119925</strain>
    </source>
</reference>
<dbReference type="EMBL" id="MU006583">
    <property type="protein sequence ID" value="KAF2745324.1"/>
    <property type="molecule type" value="Genomic_DNA"/>
</dbReference>
<keyword evidence="6" id="KW-0805">Transcription regulation</keyword>
<organism evidence="12 13">
    <name type="scientific">Sporormia fimetaria CBS 119925</name>
    <dbReference type="NCBI Taxonomy" id="1340428"/>
    <lineage>
        <taxon>Eukaryota</taxon>
        <taxon>Fungi</taxon>
        <taxon>Dikarya</taxon>
        <taxon>Ascomycota</taxon>
        <taxon>Pezizomycotina</taxon>
        <taxon>Dothideomycetes</taxon>
        <taxon>Pleosporomycetidae</taxon>
        <taxon>Pleosporales</taxon>
        <taxon>Sporormiaceae</taxon>
        <taxon>Sporormia</taxon>
    </lineage>
</organism>
<feature type="region of interest" description="Disordered" evidence="10">
    <location>
        <begin position="639"/>
        <end position="662"/>
    </location>
</feature>
<keyword evidence="13" id="KW-1185">Reference proteome</keyword>
<dbReference type="GO" id="GO:0000977">
    <property type="term" value="F:RNA polymerase II transcription regulatory region sequence-specific DNA binding"/>
    <property type="evidence" value="ECO:0007669"/>
    <property type="project" value="TreeGrafter"/>
</dbReference>
<keyword evidence="8" id="KW-0804">Transcription</keyword>
<feature type="compositionally biased region" description="Basic and acidic residues" evidence="10">
    <location>
        <begin position="25"/>
        <end position="40"/>
    </location>
</feature>
<feature type="domain" description="Zn(2)-C6 fungal-type" evidence="11">
    <location>
        <begin position="60"/>
        <end position="106"/>
    </location>
</feature>
<dbReference type="GO" id="GO:0009267">
    <property type="term" value="P:cellular response to starvation"/>
    <property type="evidence" value="ECO:0007669"/>
    <property type="project" value="TreeGrafter"/>
</dbReference>
<feature type="compositionally biased region" description="Low complexity" evidence="10">
    <location>
        <begin position="395"/>
        <end position="407"/>
    </location>
</feature>
<evidence type="ECO:0000256" key="10">
    <source>
        <dbReference type="SAM" id="MobiDB-lite"/>
    </source>
</evidence>
<evidence type="ECO:0000313" key="13">
    <source>
        <dbReference type="Proteomes" id="UP000799440"/>
    </source>
</evidence>
<feature type="region of interest" description="Disordered" evidence="10">
    <location>
        <begin position="552"/>
        <end position="582"/>
    </location>
</feature>
<dbReference type="GO" id="GO:0006094">
    <property type="term" value="P:gluconeogenesis"/>
    <property type="evidence" value="ECO:0007669"/>
    <property type="project" value="UniProtKB-KW"/>
</dbReference>
<dbReference type="Proteomes" id="UP000799440">
    <property type="component" value="Unassembled WGS sequence"/>
</dbReference>
<dbReference type="SMART" id="SM00066">
    <property type="entry name" value="GAL4"/>
    <property type="match status" value="1"/>
</dbReference>
<protein>
    <recommendedName>
        <fullName evidence="11">Zn(2)-C6 fungal-type domain-containing protein</fullName>
    </recommendedName>
</protein>
<keyword evidence="9" id="KW-0539">Nucleus</keyword>
<sequence length="724" mass="79722">MSPPGAEDASPSSDYSEDPDGNDMAELKTENNADDADRSQKPANGKTSSTPKDTLRPRRKKARRACIACQRAHLTCGDERPCKRCVQRGLPAQGCVDGMRKKAKYLHDAPDSALQPPGYSNAIARLNGNHQHPLGAQDLGSIPLPQQNGFFGHQPSNTYYAQNGNQAQIPMPTQDASATPFHNTQPPNVPAPFNQGNQTVMTNASAPPSHGTSAQVQQNQFGSALFDPSDPALFNFDISSLNFGNHYGALEMGMLGHMSSGAADAHHDKNMMESLNAAQLYNQQLPYGESHMRGALNFDPNSMSAADWQQHAHSRHNSLQTKTPNNTPITATLDHFNQRHDSLQGPHAFAIGQGPSSLSSASPASTEVNTAYDTDNTMSGATFFHNSGQHQIHQASPAVQRQQQPQQENRMPGSALQPIPPNVIRKRRRDTKAIYEGVRKPHDYVAAFHRMRAVFERRYPKASLDKVRSSMAKYRPALITAAGSLQHEDLVHQERELQLCLAQIDESFSEVGVPSVVCRRSGEVVWMNKEFSILTGWEREVLLGRQPNLNVNTGVTRDPNSVDSTRTNNTPVIAGQPDPATNGTGTLNPVLIVELMDERSGVEYLDDFAEAAYLNSRGTPRRRVNMLRYMTREDVLRSEQEASQNAMHGKHNGNGRSDSPLVKLDNGVIQQGEKMSKLSKNGLVDCMIQWHVKRDDFDMPMLVCMHVMPVLDRTDSQPSKGGER</sequence>
<dbReference type="OrthoDB" id="2538135at2759"/>
<proteinExistence type="inferred from homology"/>
<keyword evidence="3" id="KW-0312">Gluconeogenesis</keyword>
<feature type="region of interest" description="Disordered" evidence="10">
    <location>
        <begin position="1"/>
        <end position="59"/>
    </location>
</feature>
<evidence type="ECO:0000256" key="8">
    <source>
        <dbReference type="ARBA" id="ARBA00023163"/>
    </source>
</evidence>
<feature type="compositionally biased region" description="Polar residues" evidence="10">
    <location>
        <begin position="552"/>
        <end position="571"/>
    </location>
</feature>
<dbReference type="Pfam" id="PF24990">
    <property type="entry name" value="PAS_13"/>
    <property type="match status" value="1"/>
</dbReference>
<evidence type="ECO:0000256" key="7">
    <source>
        <dbReference type="ARBA" id="ARBA00023125"/>
    </source>
</evidence>
<evidence type="ECO:0000256" key="5">
    <source>
        <dbReference type="ARBA" id="ARBA00022833"/>
    </source>
</evidence>
<evidence type="ECO:0000256" key="9">
    <source>
        <dbReference type="ARBA" id="ARBA00023242"/>
    </source>
</evidence>